<dbReference type="Pfam" id="PF00443">
    <property type="entry name" value="UCH"/>
    <property type="match status" value="1"/>
</dbReference>
<dbReference type="InterPro" id="IPR035927">
    <property type="entry name" value="DUSP-like_sf"/>
</dbReference>
<evidence type="ECO:0000256" key="1">
    <source>
        <dbReference type="ARBA" id="ARBA00009085"/>
    </source>
</evidence>
<evidence type="ECO:0000256" key="3">
    <source>
        <dbReference type="RuleBase" id="RU366025"/>
    </source>
</evidence>
<keyword evidence="3 6" id="KW-0378">Hydrolase</keyword>
<keyword evidence="7" id="KW-1185">Reference proteome</keyword>
<feature type="domain" description="USP" evidence="4">
    <location>
        <begin position="334"/>
        <end position="938"/>
    </location>
</feature>
<dbReference type="Pfam" id="PF06337">
    <property type="entry name" value="DUSP"/>
    <property type="match status" value="1"/>
</dbReference>
<dbReference type="InterPro" id="IPR057372">
    <property type="entry name" value="Ubiquitin_UBP8/5"/>
</dbReference>
<dbReference type="PANTHER" id="PTHR21646:SF18">
    <property type="entry name" value="UBIQUITIN CARBOXYL-TERMINAL HYDROLASE 5"/>
    <property type="match status" value="1"/>
</dbReference>
<dbReference type="InterPro" id="IPR006615">
    <property type="entry name" value="Pept_C19_DUSP"/>
</dbReference>
<dbReference type="SUPFAM" id="SSF54001">
    <property type="entry name" value="Cysteine proteinases"/>
    <property type="match status" value="1"/>
</dbReference>
<evidence type="ECO:0000259" key="4">
    <source>
        <dbReference type="PROSITE" id="PS50235"/>
    </source>
</evidence>
<comment type="similarity">
    <text evidence="1 3">Belongs to the peptidase C19 family.</text>
</comment>
<feature type="domain" description="DUSP" evidence="5">
    <location>
        <begin position="17"/>
        <end position="144"/>
    </location>
</feature>
<dbReference type="PROSITE" id="PS00972">
    <property type="entry name" value="USP_1"/>
    <property type="match status" value="1"/>
</dbReference>
<dbReference type="SUPFAM" id="SSF143791">
    <property type="entry name" value="DUSP-like"/>
    <property type="match status" value="1"/>
</dbReference>
<comment type="catalytic activity">
    <reaction evidence="3">
        <text>Thiol-dependent hydrolysis of ester, thioester, amide, peptide and isopeptide bonds formed by the C-terminal Gly of ubiquitin (a 76-residue protein attached to proteins as an intracellular targeting signal).</text>
        <dbReference type="EC" id="3.4.19.12"/>
    </reaction>
</comment>
<accession>A0AAD6LL71</accession>
<comment type="caution">
    <text evidence="6">The sequence shown here is derived from an EMBL/GenBank/DDBJ whole genome shotgun (WGS) entry which is preliminary data.</text>
</comment>
<name>A0AAD6LL71_9ROSI</name>
<dbReference type="PROSITE" id="PS51283">
    <property type="entry name" value="DUSP"/>
    <property type="match status" value="1"/>
</dbReference>
<evidence type="ECO:0000313" key="7">
    <source>
        <dbReference type="Proteomes" id="UP001164929"/>
    </source>
</evidence>
<dbReference type="InterPro" id="IPR018200">
    <property type="entry name" value="USP_CS"/>
</dbReference>
<dbReference type="Gene3D" id="3.90.70.10">
    <property type="entry name" value="Cysteine proteinases"/>
    <property type="match status" value="2"/>
</dbReference>
<reference evidence="6 7" key="1">
    <citation type="journal article" date="2023" name="Mol. Ecol. Resour.">
        <title>Chromosome-level genome assembly of a triploid poplar Populus alba 'Berolinensis'.</title>
        <authorList>
            <person name="Chen S."/>
            <person name="Yu Y."/>
            <person name="Wang X."/>
            <person name="Wang S."/>
            <person name="Zhang T."/>
            <person name="Zhou Y."/>
            <person name="He R."/>
            <person name="Meng N."/>
            <person name="Wang Y."/>
            <person name="Liu W."/>
            <person name="Liu Z."/>
            <person name="Liu J."/>
            <person name="Guo Q."/>
            <person name="Huang H."/>
            <person name="Sederoff R.R."/>
            <person name="Wang G."/>
            <person name="Qu G."/>
            <person name="Chen S."/>
        </authorList>
    </citation>
    <scope>NUCLEOTIDE SEQUENCE [LARGE SCALE GENOMIC DNA]</scope>
    <source>
        <strain evidence="6">SC-2020</strain>
    </source>
</reference>
<gene>
    <name evidence="6" type="ORF">NC653_035930</name>
</gene>
<dbReference type="GO" id="GO:0016579">
    <property type="term" value="P:protein deubiquitination"/>
    <property type="evidence" value="ECO:0007669"/>
    <property type="project" value="InterPro"/>
</dbReference>
<dbReference type="CDD" id="cd02674">
    <property type="entry name" value="Peptidase_C19R"/>
    <property type="match status" value="1"/>
</dbReference>
<organism evidence="6 7">
    <name type="scientific">Populus alba x Populus x berolinensis</name>
    <dbReference type="NCBI Taxonomy" id="444605"/>
    <lineage>
        <taxon>Eukaryota</taxon>
        <taxon>Viridiplantae</taxon>
        <taxon>Streptophyta</taxon>
        <taxon>Embryophyta</taxon>
        <taxon>Tracheophyta</taxon>
        <taxon>Spermatophyta</taxon>
        <taxon>Magnoliopsida</taxon>
        <taxon>eudicotyledons</taxon>
        <taxon>Gunneridae</taxon>
        <taxon>Pentapetalae</taxon>
        <taxon>rosids</taxon>
        <taxon>fabids</taxon>
        <taxon>Malpighiales</taxon>
        <taxon>Salicaceae</taxon>
        <taxon>Saliceae</taxon>
        <taxon>Populus</taxon>
    </lineage>
</organism>
<dbReference type="PROSITE" id="PS00973">
    <property type="entry name" value="USP_2"/>
    <property type="match status" value="1"/>
</dbReference>
<keyword evidence="3" id="KW-0788">Thiol protease</keyword>
<dbReference type="Pfam" id="PF25242">
    <property type="entry name" value="Ubiquitin_UBP8"/>
    <property type="match status" value="1"/>
</dbReference>
<dbReference type="PANTHER" id="PTHR21646">
    <property type="entry name" value="UBIQUITIN CARBOXYL-TERMINAL HYDROLASE"/>
    <property type="match status" value="1"/>
</dbReference>
<dbReference type="Proteomes" id="UP001164929">
    <property type="component" value="Chromosome 16"/>
</dbReference>
<dbReference type="SMART" id="SM00695">
    <property type="entry name" value="DUSP"/>
    <property type="match status" value="1"/>
</dbReference>
<dbReference type="InterPro" id="IPR001394">
    <property type="entry name" value="Peptidase_C19_UCH"/>
</dbReference>
<dbReference type="EMBL" id="JAQIZT010000016">
    <property type="protein sequence ID" value="KAJ6967847.1"/>
    <property type="molecule type" value="Genomic_DNA"/>
</dbReference>
<dbReference type="InterPro" id="IPR050185">
    <property type="entry name" value="Ub_carboxyl-term_hydrolase"/>
</dbReference>
<dbReference type="AlphaFoldDB" id="A0AAD6LL71"/>
<evidence type="ECO:0000256" key="2">
    <source>
        <dbReference type="ARBA" id="ARBA00037450"/>
    </source>
</evidence>
<dbReference type="EC" id="3.4.19.12" evidence="3"/>
<sequence>MTEVRVACNNGSGGARLTPEEERVLIRDIAITSESKSKEGDSFYLITQRWWQHWIDYVNQDQTNVTNDGSSMLENCHTVSSSKRPASIDNSDLIYDVNSEESNVGIEIHDTLLEGRDYVLLPQEVWNQLYSWYGGGPALSRKVISSGLSQTEFAVEVYPLRLQLLVMPKGDHCAVRISKKETVGELHKRACEIFYLNLEQVCIWDYYGHRKHALMNDMDKTLDDANLQMDQDILVEVHDIANGTALSRFIRSAQDNGPTVKDASSFHLEPSKSSLSIAGGLSASKGASRGCSAELSQSPNLTSQGQNLIYQGRELDNAYGTSTVTTRGSSGGLIGLQNLGNTCFMNSAIQCLVHTSEFAEYFREDYHQEINWKNPLGMVGELALAFGELLRRLWAPGRTAIAPRQFKMKLARFAPQFSGYNQHDSQELLAFLLDGLHEDLNRVKHKPYKKSKDADGRPDEEVADEYWASHIARNDSIIVDVCQGQYKSTLVCPECNKISVTFDPFMYLSLPLQSTTTRSMTVTVFTCDGSALPFACTVTVPKQGRCRDLINALSCACSLKNSEELKLAEVRNHLFQRFLDDPLISLSTIKDDDHLAAYKIAKSLKKTLLLRLIHRCQEQETGDTKAAQKLKPFGTPLVSLILHDDVITRGDIQKVVHTMLSPLLRSESLRQADIPEPCSSLAASDMCHNSSSDEACTNPVSDSMNKDSSGSRAVTLFKLPLQLVEESNACIDLSVGEDKTIKLSSTSTSMLVYVDWSQELLEKYDIHYLENLPEVFKYGPVNKKARTEPLSLYTCLEGFLREEPLVPEDMWYCPKCKERRQASKKLDLWRLPEVLVIHLKRFSYSRSMKHKLETFVNFPIRDFDLTNYIANKNNTQRQLYELYALTNHYGGMGSGHYTAHIKLLDENRWYNFDDAHISPINEEDVKSAAAYVLFYRRVKTDS</sequence>
<dbReference type="InterPro" id="IPR028889">
    <property type="entry name" value="USP"/>
</dbReference>
<dbReference type="GO" id="GO:0006508">
    <property type="term" value="P:proteolysis"/>
    <property type="evidence" value="ECO:0007669"/>
    <property type="project" value="UniProtKB-KW"/>
</dbReference>
<proteinExistence type="inferred from homology"/>
<evidence type="ECO:0000259" key="5">
    <source>
        <dbReference type="PROSITE" id="PS51283"/>
    </source>
</evidence>
<evidence type="ECO:0000313" key="6">
    <source>
        <dbReference type="EMBL" id="KAJ6967847.1"/>
    </source>
</evidence>
<keyword evidence="3" id="KW-0645">Protease</keyword>
<dbReference type="GO" id="GO:0004843">
    <property type="term" value="F:cysteine-type deubiquitinase activity"/>
    <property type="evidence" value="ECO:0007669"/>
    <property type="project" value="UniProtKB-UniRule"/>
</dbReference>
<dbReference type="Gene3D" id="3.10.20.90">
    <property type="entry name" value="Phosphatidylinositol 3-kinase Catalytic Subunit, Chain A, domain 1"/>
    <property type="match status" value="1"/>
</dbReference>
<protein>
    <recommendedName>
        <fullName evidence="3">Ubiquitin carboxyl-terminal hydrolase</fullName>
        <ecNumber evidence="3">3.4.19.12</ecNumber>
    </recommendedName>
</protein>
<dbReference type="PROSITE" id="PS50235">
    <property type="entry name" value="USP_3"/>
    <property type="match status" value="1"/>
</dbReference>
<keyword evidence="3" id="KW-0833">Ubl conjugation pathway</keyword>
<dbReference type="Gene3D" id="3.30.2230.10">
    <property type="entry name" value="DUSP-like"/>
    <property type="match status" value="1"/>
</dbReference>
<dbReference type="InterPro" id="IPR038765">
    <property type="entry name" value="Papain-like_cys_pep_sf"/>
</dbReference>
<comment type="function">
    <text evidence="2 3">Recognizes and hydrolyzes the peptide bond at the C-terminal Gly of ubiquitin. Involved in the processing of poly-ubiquitin precursors as well as that of ubiquitinated proteins.</text>
</comment>